<name>A0AA88IWU8_FICCA</name>
<organism evidence="1 2">
    <name type="scientific">Ficus carica</name>
    <name type="common">Common fig</name>
    <dbReference type="NCBI Taxonomy" id="3494"/>
    <lineage>
        <taxon>Eukaryota</taxon>
        <taxon>Viridiplantae</taxon>
        <taxon>Streptophyta</taxon>
        <taxon>Embryophyta</taxon>
        <taxon>Tracheophyta</taxon>
        <taxon>Spermatophyta</taxon>
        <taxon>Magnoliopsida</taxon>
        <taxon>eudicotyledons</taxon>
        <taxon>Gunneridae</taxon>
        <taxon>Pentapetalae</taxon>
        <taxon>rosids</taxon>
        <taxon>fabids</taxon>
        <taxon>Rosales</taxon>
        <taxon>Moraceae</taxon>
        <taxon>Ficeae</taxon>
        <taxon>Ficus</taxon>
    </lineage>
</organism>
<keyword evidence="2" id="KW-1185">Reference proteome</keyword>
<accession>A0AA88IWU8</accession>
<reference evidence="1" key="1">
    <citation type="submission" date="2023-07" db="EMBL/GenBank/DDBJ databases">
        <title>draft genome sequence of fig (Ficus carica).</title>
        <authorList>
            <person name="Takahashi T."/>
            <person name="Nishimura K."/>
        </authorList>
    </citation>
    <scope>NUCLEOTIDE SEQUENCE</scope>
</reference>
<dbReference type="InterPro" id="IPR007750">
    <property type="entry name" value="DUF674"/>
</dbReference>
<comment type="caution">
    <text evidence="1">The sequence shown here is derived from an EMBL/GenBank/DDBJ whole genome shotgun (WGS) entry which is preliminary data.</text>
</comment>
<dbReference type="PANTHER" id="PTHR33103">
    <property type="entry name" value="OS01G0153900 PROTEIN"/>
    <property type="match status" value="1"/>
</dbReference>
<evidence type="ECO:0000313" key="1">
    <source>
        <dbReference type="EMBL" id="GMN57304.1"/>
    </source>
</evidence>
<protein>
    <submittedName>
        <fullName evidence="1">Uncharacterized protein</fullName>
    </submittedName>
</protein>
<dbReference type="Pfam" id="PF05056">
    <property type="entry name" value="DUF674"/>
    <property type="match status" value="1"/>
</dbReference>
<evidence type="ECO:0000313" key="2">
    <source>
        <dbReference type="Proteomes" id="UP001187192"/>
    </source>
</evidence>
<proteinExistence type="predicted"/>
<gene>
    <name evidence="1" type="ORF">TIFTF001_026417</name>
</gene>
<dbReference type="AlphaFoldDB" id="A0AA88IWU8"/>
<dbReference type="PANTHER" id="PTHR33103:SF19">
    <property type="entry name" value="OS09G0544700 PROTEIN"/>
    <property type="match status" value="1"/>
</dbReference>
<dbReference type="EMBL" id="BTGU01000069">
    <property type="protein sequence ID" value="GMN57304.1"/>
    <property type="molecule type" value="Genomic_DNA"/>
</dbReference>
<dbReference type="Proteomes" id="UP001187192">
    <property type="component" value="Unassembled WGS sequence"/>
</dbReference>
<sequence>MIMDDLVVEPMSAISGIVLLKFNIKDVGVLEERVVDITMSEGLKLLQASLQSKTVLTSVFLNNAGNI</sequence>